<dbReference type="InterPro" id="IPR051324">
    <property type="entry name" value="Stress/Tellurium_Resist"/>
</dbReference>
<dbReference type="InterPro" id="IPR003325">
    <property type="entry name" value="TerD"/>
</dbReference>
<dbReference type="PANTHER" id="PTHR32097">
    <property type="entry name" value="CAMP-BINDING PROTEIN 1-RELATED"/>
    <property type="match status" value="1"/>
</dbReference>
<proteinExistence type="predicted"/>
<feature type="domain" description="TerD" evidence="1">
    <location>
        <begin position="1"/>
        <end position="183"/>
    </location>
</feature>
<organism evidence="2">
    <name type="scientific">Streptomyces sp. NBC_00008</name>
    <dbReference type="NCBI Taxonomy" id="2903610"/>
    <lineage>
        <taxon>Bacteria</taxon>
        <taxon>Bacillati</taxon>
        <taxon>Actinomycetota</taxon>
        <taxon>Actinomycetes</taxon>
        <taxon>Kitasatosporales</taxon>
        <taxon>Streptomycetaceae</taxon>
        <taxon>Streptomyces</taxon>
    </lineage>
</organism>
<gene>
    <name evidence="2" type="ORF">OG398_35610</name>
</gene>
<dbReference type="EMBL" id="CP108313">
    <property type="protein sequence ID" value="WTW73183.1"/>
    <property type="molecule type" value="Genomic_DNA"/>
</dbReference>
<accession>A0AAU2W1D0</accession>
<dbReference type="Pfam" id="PF02342">
    <property type="entry name" value="TerD"/>
    <property type="match status" value="1"/>
</dbReference>
<dbReference type="AlphaFoldDB" id="A0AAU2W1D0"/>
<dbReference type="Gene3D" id="2.60.60.30">
    <property type="entry name" value="sav2460 like domains"/>
    <property type="match status" value="1"/>
</dbReference>
<sequence>MTVNLTKGQQISLTKTGGGELTVVRMGLGWKSAPRRGFLARLAAREIDLDASAVLFAGTAPQDVVFFQHLTSDDGSVRHNGDNRVGGAGEGGDDESIVVDLQRVPAHVDQIVFTVNSFTGQTFEEVDNAFCRLVDETNGQELARYTLTGGGRHTAQIMAKVQRSGAGWQMTAIGTAAQGRTFQDLMPAVAAHL</sequence>
<name>A0AAU2W1D0_9ACTN</name>
<protein>
    <submittedName>
        <fullName evidence="2">TerD family protein</fullName>
    </submittedName>
</protein>
<evidence type="ECO:0000259" key="1">
    <source>
        <dbReference type="Pfam" id="PF02342"/>
    </source>
</evidence>
<evidence type="ECO:0000313" key="2">
    <source>
        <dbReference type="EMBL" id="WTW73183.1"/>
    </source>
</evidence>
<dbReference type="PANTHER" id="PTHR32097:SF17">
    <property type="entry name" value="CAMP-BINDING PROTEIN 1-RELATED"/>
    <property type="match status" value="1"/>
</dbReference>
<dbReference type="CDD" id="cd06974">
    <property type="entry name" value="TerD_like"/>
    <property type="match status" value="1"/>
</dbReference>
<reference evidence="2" key="1">
    <citation type="submission" date="2022-10" db="EMBL/GenBank/DDBJ databases">
        <title>The complete genomes of actinobacterial strains from the NBC collection.</title>
        <authorList>
            <person name="Joergensen T.S."/>
            <person name="Alvarez Arevalo M."/>
            <person name="Sterndorff E.B."/>
            <person name="Faurdal D."/>
            <person name="Vuksanovic O."/>
            <person name="Mourched A.-S."/>
            <person name="Charusanti P."/>
            <person name="Shaw S."/>
            <person name="Blin K."/>
            <person name="Weber T."/>
        </authorList>
    </citation>
    <scope>NUCLEOTIDE SEQUENCE</scope>
    <source>
        <strain evidence="2">NBC_00008</strain>
    </source>
</reference>